<evidence type="ECO:0000313" key="1">
    <source>
        <dbReference type="EMBL" id="KHO63832.1"/>
    </source>
</evidence>
<dbReference type="STRING" id="706570.PT85_15175"/>
<keyword evidence="2" id="KW-1185">Reference proteome</keyword>
<reference evidence="1 2" key="1">
    <citation type="submission" date="2014-11" db="EMBL/GenBank/DDBJ databases">
        <title>Genome sequence of Pseudomonas tuomuerensis JCM 14085.</title>
        <authorList>
            <person name="Shin S.-K."/>
            <person name="Yi H."/>
        </authorList>
    </citation>
    <scope>NUCLEOTIDE SEQUENCE [LARGE SCALE GENOMIC DNA]</scope>
    <source>
        <strain evidence="1 2">JCM 14085</strain>
    </source>
</reference>
<name>A0A0B3BWQ8_9PSED</name>
<evidence type="ECO:0000313" key="2">
    <source>
        <dbReference type="Proteomes" id="UP000030980"/>
    </source>
</evidence>
<comment type="caution">
    <text evidence="1">The sequence shown here is derived from an EMBL/GenBank/DDBJ whole genome shotgun (WGS) entry which is preliminary data.</text>
</comment>
<protein>
    <submittedName>
        <fullName evidence="1">Ribonucleotide reductase subunit alpha</fullName>
    </submittedName>
</protein>
<dbReference type="RefSeq" id="WP_039607137.1">
    <property type="nucleotide sequence ID" value="NZ_FMUP01000004.1"/>
</dbReference>
<dbReference type="OrthoDB" id="6182044at2"/>
<dbReference type="AlphaFoldDB" id="A0A0B3BWQ8"/>
<organism evidence="1 2">
    <name type="scientific">Pseudomonas flexibilis</name>
    <dbReference type="NCBI Taxonomy" id="706570"/>
    <lineage>
        <taxon>Bacteria</taxon>
        <taxon>Pseudomonadati</taxon>
        <taxon>Pseudomonadota</taxon>
        <taxon>Gammaproteobacteria</taxon>
        <taxon>Pseudomonadales</taxon>
        <taxon>Pseudomonadaceae</taxon>
        <taxon>Pseudomonas</taxon>
    </lineage>
</organism>
<dbReference type="EMBL" id="JTAK01000006">
    <property type="protein sequence ID" value="KHO63832.1"/>
    <property type="molecule type" value="Genomic_DNA"/>
</dbReference>
<sequence length="134" mass="14303">MNIVEFADLLRAAEQQAQPQRLLMVFVSAELPADATAEERRRFEAGAGGNLRPVLCVDKLPAELTDFPALRDEAARTGISWDLVLVAGLSGRGGVAPSSDAAEQPLKQMVAAIESGSIGQFLGFDRDGQVVAFY</sequence>
<proteinExistence type="predicted"/>
<accession>A0A0B3BWQ8</accession>
<dbReference type="Proteomes" id="UP000030980">
    <property type="component" value="Unassembled WGS sequence"/>
</dbReference>
<gene>
    <name evidence="1" type="ORF">PT85_15175</name>
</gene>